<protein>
    <recommendedName>
        <fullName evidence="9">Farnesyl pyrophosphate synthase</fullName>
    </recommendedName>
</protein>
<dbReference type="GO" id="GO:0004337">
    <property type="term" value="F:(2E,6E)-farnesyl diphosphate synthase activity"/>
    <property type="evidence" value="ECO:0007669"/>
    <property type="project" value="TreeGrafter"/>
</dbReference>
<comment type="caution">
    <text evidence="7">The sequence shown here is derived from an EMBL/GenBank/DDBJ whole genome shotgun (WGS) entry which is preliminary data.</text>
</comment>
<organism evidence="7 8">
    <name type="scientific">Mythimna separata</name>
    <name type="common">Oriental armyworm</name>
    <name type="synonym">Pseudaletia separata</name>
    <dbReference type="NCBI Taxonomy" id="271217"/>
    <lineage>
        <taxon>Eukaryota</taxon>
        <taxon>Metazoa</taxon>
        <taxon>Ecdysozoa</taxon>
        <taxon>Arthropoda</taxon>
        <taxon>Hexapoda</taxon>
        <taxon>Insecta</taxon>
        <taxon>Pterygota</taxon>
        <taxon>Neoptera</taxon>
        <taxon>Endopterygota</taxon>
        <taxon>Lepidoptera</taxon>
        <taxon>Glossata</taxon>
        <taxon>Ditrysia</taxon>
        <taxon>Noctuoidea</taxon>
        <taxon>Noctuidae</taxon>
        <taxon>Noctuinae</taxon>
        <taxon>Hadenini</taxon>
        <taxon>Mythimna</taxon>
    </lineage>
</organism>
<keyword evidence="4" id="KW-0460">Magnesium</keyword>
<dbReference type="Proteomes" id="UP001231518">
    <property type="component" value="Chromosome 18"/>
</dbReference>
<keyword evidence="2 6" id="KW-0808">Transferase</keyword>
<evidence type="ECO:0000313" key="7">
    <source>
        <dbReference type="EMBL" id="KAJ8717851.1"/>
    </source>
</evidence>
<sequence length="363" mass="42247">MRTVHRSAVAFSVPVTFNMYQSKRKFDEVLPEVIDTLLKSPKFTKQLPEVRSWVEKLVNYTIDGGKHGEGMIVPFAYQKLEDPKYFTEEKLHSARILGWGVEMCLGSLVALDDIVDTSTMRRGQPCWYLLPNVGTSAINDCFLVYHCLLEVIEMKFGKEPFYSDLVNLTNQEVLYTGIGQSLENSLRYTKARNNLDKFTMENVDAVVLNKTSYFSLRYPLHLGLLLTKNGKERDTTELVNICLELGKILQFQNDHKDIYWDEASSGKIGTDIQEGKLTWFAVAALERCNEAQRSIFKQYYGSKNPEHEKRIKQLFDELQIDKVYEEFRNSMYESLEHRIHKLPRKEETEFCLEIMEAIRQQNF</sequence>
<keyword evidence="3" id="KW-0479">Metal-binding</keyword>
<dbReference type="PANTHER" id="PTHR11525">
    <property type="entry name" value="FARNESYL-PYROPHOSPHATE SYNTHETASE"/>
    <property type="match status" value="1"/>
</dbReference>
<comment type="cofactor">
    <cofactor evidence="1">
        <name>Mg(2+)</name>
        <dbReference type="ChEBI" id="CHEBI:18420"/>
    </cofactor>
</comment>
<dbReference type="InterPro" id="IPR039702">
    <property type="entry name" value="FPS1-like"/>
</dbReference>
<dbReference type="InterPro" id="IPR008949">
    <property type="entry name" value="Isoprenoid_synthase_dom_sf"/>
</dbReference>
<comment type="pathway">
    <text evidence="5">Pheromone biosynthesis.</text>
</comment>
<evidence type="ECO:0000256" key="3">
    <source>
        <dbReference type="ARBA" id="ARBA00022723"/>
    </source>
</evidence>
<keyword evidence="8" id="KW-1185">Reference proteome</keyword>
<dbReference type="EMBL" id="JARGEI010000016">
    <property type="protein sequence ID" value="KAJ8717851.1"/>
    <property type="molecule type" value="Genomic_DNA"/>
</dbReference>
<evidence type="ECO:0000256" key="2">
    <source>
        <dbReference type="ARBA" id="ARBA00022679"/>
    </source>
</evidence>
<dbReference type="Pfam" id="PF00348">
    <property type="entry name" value="polyprenyl_synt"/>
    <property type="match status" value="1"/>
</dbReference>
<accession>A0AAD7YKK1</accession>
<evidence type="ECO:0008006" key="9">
    <source>
        <dbReference type="Google" id="ProtNLM"/>
    </source>
</evidence>
<evidence type="ECO:0000256" key="5">
    <source>
        <dbReference type="ARBA" id="ARBA00033740"/>
    </source>
</evidence>
<dbReference type="GO" id="GO:0046872">
    <property type="term" value="F:metal ion binding"/>
    <property type="evidence" value="ECO:0007669"/>
    <property type="project" value="UniProtKB-KW"/>
</dbReference>
<dbReference type="Gene3D" id="1.10.600.10">
    <property type="entry name" value="Farnesyl Diphosphate Synthase"/>
    <property type="match status" value="1"/>
</dbReference>
<evidence type="ECO:0000256" key="1">
    <source>
        <dbReference type="ARBA" id="ARBA00001946"/>
    </source>
</evidence>
<dbReference type="GO" id="GO:0042811">
    <property type="term" value="P:pheromone biosynthetic process"/>
    <property type="evidence" value="ECO:0007669"/>
    <property type="project" value="UniProtKB-ARBA"/>
</dbReference>
<dbReference type="SUPFAM" id="SSF48576">
    <property type="entry name" value="Terpenoid synthases"/>
    <property type="match status" value="1"/>
</dbReference>
<dbReference type="AlphaFoldDB" id="A0AAD7YKK1"/>
<gene>
    <name evidence="7" type="ORF">PYW07_005781</name>
</gene>
<dbReference type="GO" id="GO:0005737">
    <property type="term" value="C:cytoplasm"/>
    <property type="evidence" value="ECO:0007669"/>
    <property type="project" value="TreeGrafter"/>
</dbReference>
<dbReference type="SFLD" id="SFLDS00005">
    <property type="entry name" value="Isoprenoid_Synthase_Type_I"/>
    <property type="match status" value="1"/>
</dbReference>
<evidence type="ECO:0000256" key="6">
    <source>
        <dbReference type="RuleBase" id="RU004466"/>
    </source>
</evidence>
<proteinExistence type="inferred from homology"/>
<dbReference type="PANTHER" id="PTHR11525:SF0">
    <property type="entry name" value="FARNESYL PYROPHOSPHATE SYNTHASE"/>
    <property type="match status" value="1"/>
</dbReference>
<name>A0AAD7YKK1_MYTSE</name>
<dbReference type="GO" id="GO:0004161">
    <property type="term" value="F:dimethylallyltranstransferase activity"/>
    <property type="evidence" value="ECO:0007669"/>
    <property type="project" value="TreeGrafter"/>
</dbReference>
<dbReference type="InterPro" id="IPR000092">
    <property type="entry name" value="Polyprenyl_synt"/>
</dbReference>
<evidence type="ECO:0000313" key="8">
    <source>
        <dbReference type="Proteomes" id="UP001231518"/>
    </source>
</evidence>
<dbReference type="GO" id="GO:0045337">
    <property type="term" value="P:farnesyl diphosphate biosynthetic process"/>
    <property type="evidence" value="ECO:0007669"/>
    <property type="project" value="TreeGrafter"/>
</dbReference>
<evidence type="ECO:0000256" key="4">
    <source>
        <dbReference type="ARBA" id="ARBA00022842"/>
    </source>
</evidence>
<reference evidence="7" key="1">
    <citation type="submission" date="2023-03" db="EMBL/GenBank/DDBJ databases">
        <title>Chromosome-level genomes of two armyworms, Mythimna separata and Mythimna loreyi, provide insights into the biosynthesis and reception of sex pheromones.</title>
        <authorList>
            <person name="Zhao H."/>
        </authorList>
    </citation>
    <scope>NUCLEOTIDE SEQUENCE</scope>
    <source>
        <strain evidence="7">BeijingLab</strain>
        <tissue evidence="7">Pupa</tissue>
    </source>
</reference>
<comment type="similarity">
    <text evidence="6">Belongs to the FPP/GGPP synthase family.</text>
</comment>